<keyword evidence="5 11" id="KW-0808">Transferase</keyword>
<organism evidence="11">
    <name type="scientific">mine drainage metagenome</name>
    <dbReference type="NCBI Taxonomy" id="410659"/>
    <lineage>
        <taxon>unclassified sequences</taxon>
        <taxon>metagenomes</taxon>
        <taxon>ecological metagenomes</taxon>
    </lineage>
</organism>
<evidence type="ECO:0000256" key="3">
    <source>
        <dbReference type="ARBA" id="ARBA00011918"/>
    </source>
</evidence>
<keyword evidence="4 11" id="KW-0489">Methyltransferase</keyword>
<dbReference type="NCBIfam" id="TIGR00589">
    <property type="entry name" value="ogt"/>
    <property type="match status" value="1"/>
</dbReference>
<evidence type="ECO:0000313" key="11">
    <source>
        <dbReference type="EMBL" id="OIR18683.1"/>
    </source>
</evidence>
<feature type="region of interest" description="Disordered" evidence="9">
    <location>
        <begin position="26"/>
        <end position="53"/>
    </location>
</feature>
<evidence type="ECO:0000256" key="1">
    <source>
        <dbReference type="ARBA" id="ARBA00001286"/>
    </source>
</evidence>
<accession>A0A1J5TF14</accession>
<evidence type="ECO:0000256" key="2">
    <source>
        <dbReference type="ARBA" id="ARBA00008711"/>
    </source>
</evidence>
<dbReference type="GO" id="GO:0032259">
    <property type="term" value="P:methylation"/>
    <property type="evidence" value="ECO:0007669"/>
    <property type="project" value="UniProtKB-KW"/>
</dbReference>
<dbReference type="PANTHER" id="PTHR10815:SF5">
    <property type="entry name" value="METHYLATED-DNA--PROTEIN-CYSTEINE METHYLTRANSFERASE"/>
    <property type="match status" value="1"/>
</dbReference>
<dbReference type="GO" id="GO:0003908">
    <property type="term" value="F:methylated-DNA-[protein]-cysteine S-methyltransferase activity"/>
    <property type="evidence" value="ECO:0007669"/>
    <property type="project" value="UniProtKB-EC"/>
</dbReference>
<sequence length="172" mass="18539">MPHTLFPTPFGTCGIAWNDQGLTGVQFPEDPPEHTEKRLVTRTGSEGPGEPPPWVRESIADIQSILAGTARSPAKPRLDWSRVGEFQRKVYEAAMRIPPGQTRTYGDLAREVGLGPTGARAVGHAMGTNPWVLLMPCHRVVGANGKLVGFSASGGKHTKSRLLAIEQGDFFA</sequence>
<reference evidence="11" key="1">
    <citation type="submission" date="2016-10" db="EMBL/GenBank/DDBJ databases">
        <title>Sequence of Gallionella enrichment culture.</title>
        <authorList>
            <person name="Poehlein A."/>
            <person name="Muehling M."/>
            <person name="Daniel R."/>
        </authorList>
    </citation>
    <scope>NUCLEOTIDE SEQUENCE</scope>
</reference>
<comment type="caution">
    <text evidence="11">The sequence shown here is derived from an EMBL/GenBank/DDBJ whole genome shotgun (WGS) entry which is preliminary data.</text>
</comment>
<evidence type="ECO:0000256" key="9">
    <source>
        <dbReference type="SAM" id="MobiDB-lite"/>
    </source>
</evidence>
<dbReference type="FunFam" id="1.10.10.10:FF:000214">
    <property type="entry name" value="Methylated-DNA--protein-cysteine methyltransferase"/>
    <property type="match status" value="1"/>
</dbReference>
<keyword evidence="7" id="KW-0234">DNA repair</keyword>
<dbReference type="InterPro" id="IPR014048">
    <property type="entry name" value="MethylDNA_cys_MeTrfase_DNA-bd"/>
</dbReference>
<dbReference type="InterPro" id="IPR001497">
    <property type="entry name" value="MethylDNA_cys_MeTrfase_AS"/>
</dbReference>
<evidence type="ECO:0000256" key="7">
    <source>
        <dbReference type="ARBA" id="ARBA00023204"/>
    </source>
</evidence>
<gene>
    <name evidence="11" type="primary">ogt_2</name>
    <name evidence="11" type="ORF">GALL_10230</name>
</gene>
<keyword evidence="6" id="KW-0227">DNA damage</keyword>
<evidence type="ECO:0000256" key="5">
    <source>
        <dbReference type="ARBA" id="ARBA00022679"/>
    </source>
</evidence>
<dbReference type="PROSITE" id="PS00374">
    <property type="entry name" value="MGMT"/>
    <property type="match status" value="1"/>
</dbReference>
<dbReference type="InterPro" id="IPR036388">
    <property type="entry name" value="WH-like_DNA-bd_sf"/>
</dbReference>
<evidence type="ECO:0000256" key="6">
    <source>
        <dbReference type="ARBA" id="ARBA00022763"/>
    </source>
</evidence>
<dbReference type="EMBL" id="MLJW01000002">
    <property type="protein sequence ID" value="OIR18683.1"/>
    <property type="molecule type" value="Genomic_DNA"/>
</dbReference>
<protein>
    <recommendedName>
        <fullName evidence="3">methylated-DNA--[protein]-cysteine S-methyltransferase</fullName>
        <ecNumber evidence="3">2.1.1.63</ecNumber>
    </recommendedName>
</protein>
<dbReference type="GO" id="GO:0006281">
    <property type="term" value="P:DNA repair"/>
    <property type="evidence" value="ECO:0007669"/>
    <property type="project" value="UniProtKB-KW"/>
</dbReference>
<dbReference type="EC" id="2.1.1.63" evidence="3"/>
<dbReference type="SUPFAM" id="SSF46767">
    <property type="entry name" value="Methylated DNA-protein cysteine methyltransferase, C-terminal domain"/>
    <property type="match status" value="1"/>
</dbReference>
<proteinExistence type="inferred from homology"/>
<dbReference type="AlphaFoldDB" id="A0A1J5TF14"/>
<evidence type="ECO:0000256" key="4">
    <source>
        <dbReference type="ARBA" id="ARBA00022603"/>
    </source>
</evidence>
<dbReference type="Gene3D" id="1.10.10.10">
    <property type="entry name" value="Winged helix-like DNA-binding domain superfamily/Winged helix DNA-binding domain"/>
    <property type="match status" value="1"/>
</dbReference>
<name>A0A1J5TF14_9ZZZZ</name>
<comment type="similarity">
    <text evidence="2">Belongs to the MGMT family.</text>
</comment>
<dbReference type="SUPFAM" id="SSF53155">
    <property type="entry name" value="Methylated DNA-protein cysteine methyltransferase domain"/>
    <property type="match status" value="1"/>
</dbReference>
<evidence type="ECO:0000259" key="10">
    <source>
        <dbReference type="Pfam" id="PF01035"/>
    </source>
</evidence>
<comment type="catalytic activity">
    <reaction evidence="1">
        <text>a 4-O-methyl-thymidine in DNA + L-cysteinyl-[protein] = a thymidine in DNA + S-methyl-L-cysteinyl-[protein]</text>
        <dbReference type="Rhea" id="RHEA:53428"/>
        <dbReference type="Rhea" id="RHEA-COMP:10131"/>
        <dbReference type="Rhea" id="RHEA-COMP:10132"/>
        <dbReference type="Rhea" id="RHEA-COMP:13555"/>
        <dbReference type="Rhea" id="RHEA-COMP:13556"/>
        <dbReference type="ChEBI" id="CHEBI:29950"/>
        <dbReference type="ChEBI" id="CHEBI:82612"/>
        <dbReference type="ChEBI" id="CHEBI:137386"/>
        <dbReference type="ChEBI" id="CHEBI:137387"/>
        <dbReference type="EC" id="2.1.1.63"/>
    </reaction>
</comment>
<dbReference type="Pfam" id="PF01035">
    <property type="entry name" value="DNA_binding_1"/>
    <property type="match status" value="1"/>
</dbReference>
<dbReference type="PANTHER" id="PTHR10815">
    <property type="entry name" value="METHYLATED-DNA--PROTEIN-CYSTEINE METHYLTRANSFERASE"/>
    <property type="match status" value="1"/>
</dbReference>
<dbReference type="CDD" id="cd06445">
    <property type="entry name" value="ATase"/>
    <property type="match status" value="1"/>
</dbReference>
<dbReference type="InterPro" id="IPR036217">
    <property type="entry name" value="MethylDNA_cys_MeTrfase_DNAb"/>
</dbReference>
<comment type="catalytic activity">
    <reaction evidence="8">
        <text>a 6-O-methyl-2'-deoxyguanosine in DNA + L-cysteinyl-[protein] = S-methyl-L-cysteinyl-[protein] + a 2'-deoxyguanosine in DNA</text>
        <dbReference type="Rhea" id="RHEA:24000"/>
        <dbReference type="Rhea" id="RHEA-COMP:10131"/>
        <dbReference type="Rhea" id="RHEA-COMP:10132"/>
        <dbReference type="Rhea" id="RHEA-COMP:11367"/>
        <dbReference type="Rhea" id="RHEA-COMP:11368"/>
        <dbReference type="ChEBI" id="CHEBI:29950"/>
        <dbReference type="ChEBI" id="CHEBI:82612"/>
        <dbReference type="ChEBI" id="CHEBI:85445"/>
        <dbReference type="ChEBI" id="CHEBI:85448"/>
        <dbReference type="EC" id="2.1.1.63"/>
    </reaction>
</comment>
<evidence type="ECO:0000256" key="8">
    <source>
        <dbReference type="ARBA" id="ARBA00049348"/>
    </source>
</evidence>
<dbReference type="InterPro" id="IPR036631">
    <property type="entry name" value="MGMT_N_sf"/>
</dbReference>
<feature type="domain" description="Methylated-DNA-[protein]-cysteine S-methyltransferase DNA binding" evidence="10">
    <location>
        <begin position="85"/>
        <end position="167"/>
    </location>
</feature>